<keyword evidence="3" id="KW-1185">Reference proteome</keyword>
<dbReference type="Proteomes" id="UP001168877">
    <property type="component" value="Unassembled WGS sequence"/>
</dbReference>
<reference evidence="2" key="1">
    <citation type="journal article" date="2022" name="Plant J.">
        <title>Strategies of tolerance reflected in two North American maple genomes.</title>
        <authorList>
            <person name="McEvoy S.L."/>
            <person name="Sezen U.U."/>
            <person name="Trouern-Trend A."/>
            <person name="McMahon S.M."/>
            <person name="Schaberg P.G."/>
            <person name="Yang J."/>
            <person name="Wegrzyn J.L."/>
            <person name="Swenson N.G."/>
        </authorList>
    </citation>
    <scope>NUCLEOTIDE SEQUENCE</scope>
    <source>
        <strain evidence="2">NS2018</strain>
    </source>
</reference>
<organism evidence="2 3">
    <name type="scientific">Acer saccharum</name>
    <name type="common">Sugar maple</name>
    <dbReference type="NCBI Taxonomy" id="4024"/>
    <lineage>
        <taxon>Eukaryota</taxon>
        <taxon>Viridiplantae</taxon>
        <taxon>Streptophyta</taxon>
        <taxon>Embryophyta</taxon>
        <taxon>Tracheophyta</taxon>
        <taxon>Spermatophyta</taxon>
        <taxon>Magnoliopsida</taxon>
        <taxon>eudicotyledons</taxon>
        <taxon>Gunneridae</taxon>
        <taxon>Pentapetalae</taxon>
        <taxon>rosids</taxon>
        <taxon>malvids</taxon>
        <taxon>Sapindales</taxon>
        <taxon>Sapindaceae</taxon>
        <taxon>Hippocastanoideae</taxon>
        <taxon>Acereae</taxon>
        <taxon>Acer</taxon>
    </lineage>
</organism>
<accession>A0AA39W0E6</accession>
<feature type="region of interest" description="Disordered" evidence="1">
    <location>
        <begin position="135"/>
        <end position="159"/>
    </location>
</feature>
<name>A0AA39W0E6_ACESA</name>
<dbReference type="EMBL" id="JAUESC010000004">
    <property type="protein sequence ID" value="KAK0597476.1"/>
    <property type="molecule type" value="Genomic_DNA"/>
</dbReference>
<evidence type="ECO:0000256" key="1">
    <source>
        <dbReference type="SAM" id="MobiDB-lite"/>
    </source>
</evidence>
<evidence type="ECO:0000313" key="3">
    <source>
        <dbReference type="Proteomes" id="UP001168877"/>
    </source>
</evidence>
<dbReference type="AlphaFoldDB" id="A0AA39W0E6"/>
<gene>
    <name evidence="2" type="ORF">LWI29_025701</name>
</gene>
<reference evidence="2" key="2">
    <citation type="submission" date="2023-06" db="EMBL/GenBank/DDBJ databases">
        <authorList>
            <person name="Swenson N.G."/>
            <person name="Wegrzyn J.L."/>
            <person name="Mcevoy S.L."/>
        </authorList>
    </citation>
    <scope>NUCLEOTIDE SEQUENCE</scope>
    <source>
        <strain evidence="2">NS2018</strain>
        <tissue evidence="2">Leaf</tissue>
    </source>
</reference>
<evidence type="ECO:0000313" key="2">
    <source>
        <dbReference type="EMBL" id="KAK0597476.1"/>
    </source>
</evidence>
<feature type="compositionally biased region" description="Acidic residues" evidence="1">
    <location>
        <begin position="135"/>
        <end position="153"/>
    </location>
</feature>
<sequence>MCPRGNYKIKLRHQLENPSRRGFLEETARSICKFILAEPIRRARPEDSTKSNRDHKLAETDLLLQTASSYLQIQIIEVSQNLLPIHICYFQPVESIYEFQLTDLCQKGSFSGSGTEPDLGPVAGRDYEPFMPTEDEAVIWPSDEEIEDEEDSEGPPAAG</sequence>
<proteinExistence type="predicted"/>
<comment type="caution">
    <text evidence="2">The sequence shown here is derived from an EMBL/GenBank/DDBJ whole genome shotgun (WGS) entry which is preliminary data.</text>
</comment>
<protein>
    <submittedName>
        <fullName evidence="2">Uncharacterized protein</fullName>
    </submittedName>
</protein>